<feature type="binding site" evidence="16">
    <location>
        <position position="471"/>
    </location>
    <ligand>
        <name>Mg(2+)</name>
        <dbReference type="ChEBI" id="CHEBI:18420"/>
    </ligand>
</feature>
<keyword evidence="6 15" id="KW-0547">Nucleotide-binding</keyword>
<sequence length="1479" mass="166731">MPASSDSGSLLSRTHNFFFKSKKKVNNSQSIPGRKVYLNYIVPPEEQDSHNDFYTSNHISTSQYSLLSFIPLNVYRQFNRAANLYFLLMTVIQVIPYFAIGSPILAILPLMAVLVITGFKDGLEDWRRHVNDKQINERPANILRNWENVNMLYHKNKSLNNRPILSKIFPSKIKINPIPKKWLSPEANSVSAGIPRFEKLSWSDVRIGDIILLNNNDPVPADVLILSTSNSDGSCFADSKDLDGETNLKPKNSLDPTIPCDDINSLMKFRFCVQSDSPSENMFIFNSNVTILNNDKVSDHPTSIKNMLLRGMVLKNTDWAMGIVVYTGKQTKVILNSGPPPFKRSRLERMMNRQVIANFGLLAFICIFFSIFGGILYNLYDQPRADLLFVDGSTNSVIYSIRLFASTLVLLQNVIPISLYVSIEFVKLMHAYFIFNDAEMYYEAKGLRCIPRNWSISDDMGQVAYVFSDKTGTLTRNIMDFRMCSISGLVYGKQLPGDELDVIKSKIAQEKVDTRNNDASTNAENVLSTALSAQNNYDHSSPSEPISEESTTENLNSKKRIVIKEYLDAMKKAFTPKYVDLGDQDTGETGAYTFVDPTLFKHMKPSCASNLKSEEYPPWTCPEKQQEQIELFMTQLAVCHTVVIEKKPEEPESLQQSSSNSPNHLKKSNRSFFTPSIKSKLSFKTRSKHNADPLVKSNTPESTQSSKGSTRFGSEPPVDIPRYSAESPDESSLVTAARNFGFSFLGRTKDIVHLDILGNKVNYQVLETIEFDSTRKRMSVIVRRPHPFNDIVIFTKGADSIIIGLLRQTNPNETEENLKREVTFKQIDEFANAGLRTLVLGYRVLSESEYANWSTKYKAAISALDESRQELIDSVCSEIECELELVGSTGIEDKLQERVPECIASLRSAGIKVWVLTGDKMETAINIGFASNLLTKDMELWTLDGKKSSKEILDQFWLISRMVRESATGDLLFTLNSSNNNKLQPPKNSLSTKNLKGDALYGYGNYSKPIQRSNMNHINLQNYEETLLGRISYRIKRAKKHVMQLRIINRSHSNRQLNDREIVRESIFLLQNDTSQPAPPFVNNYATAAGRRLSKVFESNNNASLAKTGQLFNALIVDGVALSTLLSDPKASQEMCDLAPIFKSVICCRASPLQKSQVVNLIKNGQKAITLAIGDGANDVSMIQAADIGIAISGEEGLQAANASDYTIGRFHYLQNLLLVHGLFNYLRISECILSFFYKNAVWALAPVWFAFYCRFSGNMFYEYMYIQLYNLVFTVFPIIVLGCIDRPFNYKTAMLYTATYKAGIKNSYFSNTRFLMYMLDGVYQSAVCFFIFYAFVAPNAAVQSSNGKVWSIYDMSSGIVGTIVVCASLTVGINSWSWTWIMWASVAFSILSFFAFSFIITFIPGGNLYQSLQTQFGTATLWCGMILSVVVALGPRFVYKYYQRNIRPTDIDVVREIKVLHLPWYGQVFQPTKSAENL</sequence>
<dbReference type="NCBIfam" id="TIGR01494">
    <property type="entry name" value="ATPase_P-type"/>
    <property type="match status" value="1"/>
</dbReference>
<evidence type="ECO:0000256" key="16">
    <source>
        <dbReference type="PIRSR" id="PIRSR606539-3"/>
    </source>
</evidence>
<dbReference type="GO" id="GO:0005524">
    <property type="term" value="F:ATP binding"/>
    <property type="evidence" value="ECO:0007669"/>
    <property type="project" value="UniProtKB-UniRule"/>
</dbReference>
<evidence type="ECO:0000256" key="18">
    <source>
        <dbReference type="SAM" id="MobiDB-lite"/>
    </source>
</evidence>
<evidence type="ECO:0000256" key="2">
    <source>
        <dbReference type="ARBA" id="ARBA00008109"/>
    </source>
</evidence>
<feature type="active site" description="4-aspartylphosphate intermediate" evidence="14">
    <location>
        <position position="469"/>
    </location>
</feature>
<keyword evidence="4 17" id="KW-0812">Transmembrane</keyword>
<organism evidence="21 22">
    <name type="scientific">Smittium culicis</name>
    <dbReference type="NCBI Taxonomy" id="133412"/>
    <lineage>
        <taxon>Eukaryota</taxon>
        <taxon>Fungi</taxon>
        <taxon>Fungi incertae sedis</taxon>
        <taxon>Zoopagomycota</taxon>
        <taxon>Kickxellomycotina</taxon>
        <taxon>Harpellomycetes</taxon>
        <taxon>Harpellales</taxon>
        <taxon>Legeriomycetaceae</taxon>
        <taxon>Smittium</taxon>
    </lineage>
</organism>
<feature type="domain" description="P-type ATPase C-terminal" evidence="20">
    <location>
        <begin position="1201"/>
        <end position="1450"/>
    </location>
</feature>
<dbReference type="InterPro" id="IPR006539">
    <property type="entry name" value="P-type_ATPase_IV"/>
</dbReference>
<evidence type="ECO:0000256" key="1">
    <source>
        <dbReference type="ARBA" id="ARBA00004127"/>
    </source>
</evidence>
<feature type="binding site" evidence="15">
    <location>
        <position position="919"/>
    </location>
    <ligand>
        <name>ATP</name>
        <dbReference type="ChEBI" id="CHEBI:30616"/>
    </ligand>
</feature>
<feature type="region of interest" description="Disordered" evidence="18">
    <location>
        <begin position="649"/>
        <end position="670"/>
    </location>
</feature>
<dbReference type="GO" id="GO:0140326">
    <property type="term" value="F:ATPase-coupled intramembrane lipid transporter activity"/>
    <property type="evidence" value="ECO:0007669"/>
    <property type="project" value="UniProtKB-EC"/>
</dbReference>
<keyword evidence="10 17" id="KW-1133">Transmembrane helix</keyword>
<feature type="transmembrane region" description="Helical" evidence="17">
    <location>
        <begin position="355"/>
        <end position="377"/>
    </location>
</feature>
<feature type="transmembrane region" description="Helical" evidence="17">
    <location>
        <begin position="1315"/>
        <end position="1336"/>
    </location>
</feature>
<feature type="transmembrane region" description="Helical" evidence="17">
    <location>
        <begin position="1356"/>
        <end position="1374"/>
    </location>
</feature>
<evidence type="ECO:0000256" key="11">
    <source>
        <dbReference type="ARBA" id="ARBA00023136"/>
    </source>
</evidence>
<dbReference type="Proteomes" id="UP000187429">
    <property type="component" value="Unassembled WGS sequence"/>
</dbReference>
<dbReference type="SUPFAM" id="SSF81660">
    <property type="entry name" value="Metal cation-transporting ATPase, ATP-binding domain N"/>
    <property type="match status" value="1"/>
</dbReference>
<dbReference type="OrthoDB" id="377733at2759"/>
<comment type="cofactor">
    <cofactor evidence="16">
        <name>Mg(2+)</name>
        <dbReference type="ChEBI" id="CHEBI:18420"/>
    </cofactor>
</comment>
<gene>
    <name evidence="21" type="ORF">AYI69_g7073</name>
</gene>
<feature type="binding site" evidence="16">
    <location>
        <position position="1175"/>
    </location>
    <ligand>
        <name>Mg(2+)</name>
        <dbReference type="ChEBI" id="CHEBI:18420"/>
    </ligand>
</feature>
<feature type="binding site" evidence="16">
    <location>
        <position position="1179"/>
    </location>
    <ligand>
        <name>Mg(2+)</name>
        <dbReference type="ChEBI" id="CHEBI:18420"/>
    </ligand>
</feature>
<feature type="binding site" evidence="15">
    <location>
        <position position="836"/>
    </location>
    <ligand>
        <name>ATP</name>
        <dbReference type="ChEBI" id="CHEBI:30616"/>
    </ligand>
</feature>
<feature type="binding site" evidence="15">
    <location>
        <position position="918"/>
    </location>
    <ligand>
        <name>ATP</name>
        <dbReference type="ChEBI" id="CHEBI:30616"/>
    </ligand>
</feature>
<feature type="binding site" evidence="15">
    <location>
        <position position="917"/>
    </location>
    <ligand>
        <name>ATP</name>
        <dbReference type="ChEBI" id="CHEBI:30616"/>
    </ligand>
</feature>
<dbReference type="InterPro" id="IPR023214">
    <property type="entry name" value="HAD_sf"/>
</dbReference>
<evidence type="ECO:0000259" key="19">
    <source>
        <dbReference type="Pfam" id="PF16209"/>
    </source>
</evidence>
<evidence type="ECO:0000256" key="3">
    <source>
        <dbReference type="ARBA" id="ARBA00022448"/>
    </source>
</evidence>
<evidence type="ECO:0000256" key="14">
    <source>
        <dbReference type="PIRSR" id="PIRSR606539-1"/>
    </source>
</evidence>
<dbReference type="Gene3D" id="3.40.50.1000">
    <property type="entry name" value="HAD superfamily/HAD-like"/>
    <property type="match status" value="1"/>
</dbReference>
<dbReference type="InterPro" id="IPR023298">
    <property type="entry name" value="ATPase_P-typ_TM_dom_sf"/>
</dbReference>
<evidence type="ECO:0000256" key="5">
    <source>
        <dbReference type="ARBA" id="ARBA00022723"/>
    </source>
</evidence>
<feature type="compositionally biased region" description="Polar residues" evidence="18">
    <location>
        <begin position="696"/>
        <end position="712"/>
    </location>
</feature>
<keyword evidence="8 16" id="KW-0460">Magnesium</keyword>
<reference evidence="22" key="1">
    <citation type="submission" date="2017-01" db="EMBL/GenBank/DDBJ databases">
        <authorList>
            <person name="Wang Y."/>
            <person name="White M."/>
            <person name="Kvist S."/>
            <person name="Moncalvo J.-M."/>
        </authorList>
    </citation>
    <scope>NUCLEOTIDE SEQUENCE [LARGE SCALE GENOMIC DNA]</scope>
    <source>
        <strain evidence="22">ID-206-W2</strain>
    </source>
</reference>
<dbReference type="Gene3D" id="3.40.1110.10">
    <property type="entry name" value="Calcium-transporting ATPase, cytoplasmic domain N"/>
    <property type="match status" value="1"/>
</dbReference>
<evidence type="ECO:0000256" key="13">
    <source>
        <dbReference type="ARBA" id="ARBA00049128"/>
    </source>
</evidence>
<accession>A0A1R1XUL6</accession>
<protein>
    <recommendedName>
        <fullName evidence="17">Phospholipid-transporting ATPase</fullName>
        <ecNumber evidence="17">7.6.2.1</ecNumber>
    </recommendedName>
</protein>
<dbReference type="InterPro" id="IPR032631">
    <property type="entry name" value="P-type_ATPase_N"/>
</dbReference>
<feature type="transmembrane region" description="Helical" evidence="17">
    <location>
        <begin position="106"/>
        <end position="123"/>
    </location>
</feature>
<feature type="binding site" evidence="15">
    <location>
        <position position="1149"/>
    </location>
    <ligand>
        <name>ATP</name>
        <dbReference type="ChEBI" id="CHEBI:30616"/>
    </ligand>
</feature>
<feature type="binding site" evidence="15">
    <location>
        <position position="1178"/>
    </location>
    <ligand>
        <name>ATP</name>
        <dbReference type="ChEBI" id="CHEBI:30616"/>
    </ligand>
</feature>
<dbReference type="InterPro" id="IPR032630">
    <property type="entry name" value="P_typ_ATPase_c"/>
</dbReference>
<comment type="caution">
    <text evidence="21">The sequence shown here is derived from an EMBL/GenBank/DDBJ whole genome shotgun (WGS) entry which is preliminary data.</text>
</comment>
<comment type="subcellular location">
    <subcellularLocation>
        <location evidence="1">Endomembrane system</location>
        <topology evidence="1">Multi-pass membrane protein</topology>
    </subcellularLocation>
    <subcellularLocation>
        <location evidence="17">Membrane</location>
        <topology evidence="17">Multi-pass membrane protein</topology>
    </subcellularLocation>
</comment>
<proteinExistence type="inferred from homology"/>
<feature type="region of interest" description="Disordered" evidence="18">
    <location>
        <begin position="534"/>
        <end position="554"/>
    </location>
</feature>
<evidence type="ECO:0000256" key="6">
    <source>
        <dbReference type="ARBA" id="ARBA00022741"/>
    </source>
</evidence>
<feature type="binding site" evidence="15">
    <location>
        <position position="469"/>
    </location>
    <ligand>
        <name>ATP</name>
        <dbReference type="ChEBI" id="CHEBI:30616"/>
    </ligand>
</feature>
<dbReference type="InterPro" id="IPR036412">
    <property type="entry name" value="HAD-like_sf"/>
</dbReference>
<dbReference type="GO" id="GO:0045332">
    <property type="term" value="P:phospholipid translocation"/>
    <property type="evidence" value="ECO:0007669"/>
    <property type="project" value="TreeGrafter"/>
</dbReference>
<feature type="transmembrane region" description="Helical" evidence="17">
    <location>
        <begin position="1381"/>
        <end position="1405"/>
    </location>
</feature>
<dbReference type="PANTHER" id="PTHR24092">
    <property type="entry name" value="PROBABLE PHOSPHOLIPID-TRANSPORTING ATPASE"/>
    <property type="match status" value="1"/>
</dbReference>
<comment type="catalytic activity">
    <reaction evidence="13">
        <text>a 1,2-diacyl-sn-glycero-3-phosphoethanolamine(out) + ATP + H2O = a 1,2-diacyl-sn-glycero-3-phosphoethanolamine(in) + ADP + phosphate + H(+)</text>
        <dbReference type="Rhea" id="RHEA:66132"/>
        <dbReference type="ChEBI" id="CHEBI:15377"/>
        <dbReference type="ChEBI" id="CHEBI:15378"/>
        <dbReference type="ChEBI" id="CHEBI:30616"/>
        <dbReference type="ChEBI" id="CHEBI:43474"/>
        <dbReference type="ChEBI" id="CHEBI:64612"/>
        <dbReference type="ChEBI" id="CHEBI:456216"/>
    </reaction>
    <physiologicalReaction direction="left-to-right" evidence="13">
        <dbReference type="Rhea" id="RHEA:66133"/>
    </physiologicalReaction>
</comment>
<evidence type="ECO:0000256" key="17">
    <source>
        <dbReference type="RuleBase" id="RU362033"/>
    </source>
</evidence>
<evidence type="ECO:0000256" key="4">
    <source>
        <dbReference type="ARBA" id="ARBA00022692"/>
    </source>
</evidence>
<keyword evidence="3" id="KW-0813">Transport</keyword>
<dbReference type="InterPro" id="IPR023299">
    <property type="entry name" value="ATPase_P-typ_cyto_dom_N"/>
</dbReference>
<feature type="binding site" evidence="15">
    <location>
        <position position="730"/>
    </location>
    <ligand>
        <name>ATP</name>
        <dbReference type="ChEBI" id="CHEBI:30616"/>
    </ligand>
</feature>
<name>A0A1R1XUL6_9FUNG</name>
<dbReference type="PROSITE" id="PS00154">
    <property type="entry name" value="ATPASE_E1_E2"/>
    <property type="match status" value="1"/>
</dbReference>
<dbReference type="GO" id="GO:0000287">
    <property type="term" value="F:magnesium ion binding"/>
    <property type="evidence" value="ECO:0007669"/>
    <property type="project" value="UniProtKB-UniRule"/>
</dbReference>
<dbReference type="PANTHER" id="PTHR24092:SF180">
    <property type="entry name" value="PHOSPHOLIPID-TRANSPORTING ATPASE DNF1-RELATED"/>
    <property type="match status" value="1"/>
</dbReference>
<dbReference type="PRINTS" id="PR00119">
    <property type="entry name" value="CATATPASE"/>
</dbReference>
<dbReference type="Pfam" id="PF16212">
    <property type="entry name" value="PhoLip_ATPase_C"/>
    <property type="match status" value="1"/>
</dbReference>
<evidence type="ECO:0000313" key="21">
    <source>
        <dbReference type="EMBL" id="OMJ18330.1"/>
    </source>
</evidence>
<dbReference type="GO" id="GO:0016887">
    <property type="term" value="F:ATP hydrolysis activity"/>
    <property type="evidence" value="ECO:0007669"/>
    <property type="project" value="InterPro"/>
</dbReference>
<evidence type="ECO:0000256" key="8">
    <source>
        <dbReference type="ARBA" id="ARBA00022842"/>
    </source>
</evidence>
<feature type="binding site" evidence="15">
    <location>
        <position position="470"/>
    </location>
    <ligand>
        <name>ATP</name>
        <dbReference type="ChEBI" id="CHEBI:30616"/>
    </ligand>
</feature>
<feature type="transmembrane region" description="Helical" evidence="17">
    <location>
        <begin position="1265"/>
        <end position="1285"/>
    </location>
</feature>
<feature type="binding site" evidence="15">
    <location>
        <position position="796"/>
    </location>
    <ligand>
        <name>ATP</name>
        <dbReference type="ChEBI" id="CHEBI:30616"/>
    </ligand>
</feature>
<dbReference type="Pfam" id="PF16209">
    <property type="entry name" value="PhoLip_ATPase_N"/>
    <property type="match status" value="1"/>
</dbReference>
<dbReference type="EMBL" id="LSSM01003312">
    <property type="protein sequence ID" value="OMJ18330.1"/>
    <property type="molecule type" value="Genomic_DNA"/>
</dbReference>
<dbReference type="Gene3D" id="2.70.150.10">
    <property type="entry name" value="Calcium-transporting ATPase, cytoplasmic transduction domain A"/>
    <property type="match status" value="1"/>
</dbReference>
<evidence type="ECO:0000256" key="9">
    <source>
        <dbReference type="ARBA" id="ARBA00022967"/>
    </source>
</evidence>
<dbReference type="SUPFAM" id="SSF56784">
    <property type="entry name" value="HAD-like"/>
    <property type="match status" value="1"/>
</dbReference>
<keyword evidence="7 15" id="KW-0067">ATP-binding</keyword>
<dbReference type="NCBIfam" id="TIGR01652">
    <property type="entry name" value="ATPase-Plipid"/>
    <property type="match status" value="1"/>
</dbReference>
<evidence type="ECO:0000256" key="7">
    <source>
        <dbReference type="ARBA" id="ARBA00022840"/>
    </source>
</evidence>
<feature type="domain" description="P-type ATPase N-terminal" evidence="19">
    <location>
        <begin position="49"/>
        <end position="106"/>
    </location>
</feature>
<keyword evidence="11 17" id="KW-0472">Membrane</keyword>
<dbReference type="InterPro" id="IPR018303">
    <property type="entry name" value="ATPase_P-typ_P_site"/>
</dbReference>
<evidence type="ECO:0000256" key="15">
    <source>
        <dbReference type="PIRSR" id="PIRSR606539-2"/>
    </source>
</evidence>
<feature type="binding site" evidence="15">
    <location>
        <position position="1155"/>
    </location>
    <ligand>
        <name>ATP</name>
        <dbReference type="ChEBI" id="CHEBI:30616"/>
    </ligand>
</feature>
<keyword evidence="9 17" id="KW-1278">Translocase</keyword>
<dbReference type="InterPro" id="IPR001757">
    <property type="entry name" value="P_typ_ATPase"/>
</dbReference>
<feature type="transmembrane region" description="Helical" evidence="17">
    <location>
        <begin position="1417"/>
        <end position="1440"/>
    </location>
</feature>
<dbReference type="Pfam" id="PF13246">
    <property type="entry name" value="Cation_ATPase"/>
    <property type="match status" value="1"/>
</dbReference>
<dbReference type="Pfam" id="PF08282">
    <property type="entry name" value="Hydrolase_3"/>
    <property type="match status" value="1"/>
</dbReference>
<feature type="binding site" evidence="15">
    <location>
        <position position="771"/>
    </location>
    <ligand>
        <name>ATP</name>
        <dbReference type="ChEBI" id="CHEBI:30616"/>
    </ligand>
</feature>
<evidence type="ECO:0000259" key="20">
    <source>
        <dbReference type="Pfam" id="PF16212"/>
    </source>
</evidence>
<dbReference type="InterPro" id="IPR008250">
    <property type="entry name" value="ATPase_P-typ_transduc_dom_A_sf"/>
</dbReference>
<keyword evidence="5 16" id="KW-0479">Metal-binding</keyword>
<keyword evidence="22" id="KW-1185">Reference proteome</keyword>
<dbReference type="SUPFAM" id="SSF81653">
    <property type="entry name" value="Calcium ATPase, transduction domain A"/>
    <property type="match status" value="1"/>
</dbReference>
<dbReference type="GO" id="GO:0005886">
    <property type="term" value="C:plasma membrane"/>
    <property type="evidence" value="ECO:0007669"/>
    <property type="project" value="TreeGrafter"/>
</dbReference>
<evidence type="ECO:0000313" key="22">
    <source>
        <dbReference type="Proteomes" id="UP000187429"/>
    </source>
</evidence>
<feature type="compositionally biased region" description="Low complexity" evidence="18">
    <location>
        <begin position="653"/>
        <end position="663"/>
    </location>
</feature>
<feature type="binding site" evidence="15">
    <location>
        <position position="1179"/>
    </location>
    <ligand>
        <name>ATP</name>
        <dbReference type="ChEBI" id="CHEBI:30616"/>
    </ligand>
</feature>
<evidence type="ECO:0000256" key="12">
    <source>
        <dbReference type="ARBA" id="ARBA00034036"/>
    </source>
</evidence>
<dbReference type="SUPFAM" id="SSF81665">
    <property type="entry name" value="Calcium ATPase, transmembrane domain M"/>
    <property type="match status" value="1"/>
</dbReference>
<feature type="binding site" evidence="15">
    <location>
        <position position="471"/>
    </location>
    <ligand>
        <name>ATP</name>
        <dbReference type="ChEBI" id="CHEBI:30616"/>
    </ligand>
</feature>
<feature type="region of interest" description="Disordered" evidence="18">
    <location>
        <begin position="683"/>
        <end position="728"/>
    </location>
</feature>
<evidence type="ECO:0000256" key="10">
    <source>
        <dbReference type="ARBA" id="ARBA00022989"/>
    </source>
</evidence>
<dbReference type="EC" id="7.6.2.1" evidence="17"/>
<comment type="catalytic activity">
    <reaction evidence="12 17">
        <text>ATP + H2O + phospholipidSide 1 = ADP + phosphate + phospholipidSide 2.</text>
        <dbReference type="EC" id="7.6.2.1"/>
    </reaction>
</comment>
<feature type="binding site" evidence="16">
    <location>
        <position position="469"/>
    </location>
    <ligand>
        <name>Mg(2+)</name>
        <dbReference type="ChEBI" id="CHEBI:18420"/>
    </ligand>
</feature>
<dbReference type="GO" id="GO:0012505">
    <property type="term" value="C:endomembrane system"/>
    <property type="evidence" value="ECO:0007669"/>
    <property type="project" value="UniProtKB-SubCell"/>
</dbReference>
<comment type="similarity">
    <text evidence="2 17">Belongs to the cation transport ATPase (P-type) (TC 3.A.3) family. Type IV subfamily.</text>
</comment>